<feature type="binding site" evidence="10">
    <location>
        <position position="290"/>
    </location>
    <ligand>
        <name>UDP-N-acetyl-alpha-D-glucosamine</name>
        <dbReference type="ChEBI" id="CHEBI:57705"/>
    </ligand>
</feature>
<evidence type="ECO:0000256" key="9">
    <source>
        <dbReference type="ARBA" id="ARBA00023316"/>
    </source>
</evidence>
<keyword evidence="4 10" id="KW-0808">Transferase</keyword>
<feature type="domain" description="Glycosyltransferase family 28 N-terminal" evidence="11">
    <location>
        <begin position="5"/>
        <end position="142"/>
    </location>
</feature>
<dbReference type="OrthoDB" id="9808936at2"/>
<evidence type="ECO:0000256" key="6">
    <source>
        <dbReference type="ARBA" id="ARBA00022984"/>
    </source>
</evidence>
<comment type="similarity">
    <text evidence="10">Belongs to the glycosyltransferase 28 family. MurG subfamily.</text>
</comment>
<keyword evidence="5 10" id="KW-0133">Cell shape</keyword>
<evidence type="ECO:0000256" key="2">
    <source>
        <dbReference type="ARBA" id="ARBA00022618"/>
    </source>
</evidence>
<dbReference type="SUPFAM" id="SSF53756">
    <property type="entry name" value="UDP-Glycosyltransferase/glycogen phosphorylase"/>
    <property type="match status" value="1"/>
</dbReference>
<dbReference type="HAMAP" id="MF_00033">
    <property type="entry name" value="MurG"/>
    <property type="match status" value="1"/>
</dbReference>
<comment type="catalytic activity">
    <reaction evidence="10">
        <text>di-trans,octa-cis-undecaprenyl diphospho-N-acetyl-alpha-D-muramoyl-L-alanyl-D-glutamyl-meso-2,6-diaminopimeloyl-D-alanyl-D-alanine + UDP-N-acetyl-alpha-D-glucosamine = di-trans,octa-cis-undecaprenyl diphospho-[N-acetyl-alpha-D-glucosaminyl-(1-&gt;4)]-N-acetyl-alpha-D-muramoyl-L-alanyl-D-glutamyl-meso-2,6-diaminopimeloyl-D-alanyl-D-alanine + UDP + H(+)</text>
        <dbReference type="Rhea" id="RHEA:31227"/>
        <dbReference type="ChEBI" id="CHEBI:15378"/>
        <dbReference type="ChEBI" id="CHEBI:57705"/>
        <dbReference type="ChEBI" id="CHEBI:58223"/>
        <dbReference type="ChEBI" id="CHEBI:61387"/>
        <dbReference type="ChEBI" id="CHEBI:61388"/>
        <dbReference type="EC" id="2.4.1.227"/>
    </reaction>
</comment>
<evidence type="ECO:0000256" key="3">
    <source>
        <dbReference type="ARBA" id="ARBA00022676"/>
    </source>
</evidence>
<keyword evidence="14" id="KW-1185">Reference proteome</keyword>
<comment type="caution">
    <text evidence="13">The sequence shown here is derived from an EMBL/GenBank/DDBJ whole genome shotgun (WGS) entry which is preliminary data.</text>
</comment>
<evidence type="ECO:0000256" key="10">
    <source>
        <dbReference type="HAMAP-Rule" id="MF_00033"/>
    </source>
</evidence>
<dbReference type="Gene3D" id="3.40.50.2000">
    <property type="entry name" value="Glycogen Phosphorylase B"/>
    <property type="match status" value="2"/>
</dbReference>
<dbReference type="PANTHER" id="PTHR21015">
    <property type="entry name" value="UDP-N-ACETYLGLUCOSAMINE--N-ACETYLMURAMYL-(PENTAPEPTIDE) PYROPHOSPHORYL-UNDECAPRENOL N-ACETYLGLUCOSAMINE TRANSFERASE 1"/>
    <property type="match status" value="1"/>
</dbReference>
<dbReference type="InterPro" id="IPR007235">
    <property type="entry name" value="Glyco_trans_28_C"/>
</dbReference>
<dbReference type="RefSeq" id="WP_132743015.1">
    <property type="nucleotide sequence ID" value="NZ_SLXK01000002.1"/>
</dbReference>
<name>A0A4R2P916_9BACL</name>
<comment type="subcellular location">
    <subcellularLocation>
        <location evidence="10">Cell membrane</location>
        <topology evidence="10">Peripheral membrane protein</topology>
        <orientation evidence="10">Cytoplasmic side</orientation>
    </subcellularLocation>
</comment>
<dbReference type="GO" id="GO:0008360">
    <property type="term" value="P:regulation of cell shape"/>
    <property type="evidence" value="ECO:0007669"/>
    <property type="project" value="UniProtKB-KW"/>
</dbReference>
<dbReference type="Proteomes" id="UP000295416">
    <property type="component" value="Unassembled WGS sequence"/>
</dbReference>
<dbReference type="GO" id="GO:0071555">
    <property type="term" value="P:cell wall organization"/>
    <property type="evidence" value="ECO:0007669"/>
    <property type="project" value="UniProtKB-KW"/>
</dbReference>
<comment type="function">
    <text evidence="10">Cell wall formation. Catalyzes the transfer of a GlcNAc subunit on undecaprenyl-pyrophosphoryl-MurNAc-pentapeptide (lipid intermediate I) to form undecaprenyl-pyrophosphoryl-MurNAc-(pentapeptide)GlcNAc (lipid intermediate II).</text>
</comment>
<keyword evidence="2 10" id="KW-0132">Cell division</keyword>
<dbReference type="EMBL" id="SLXK01000002">
    <property type="protein sequence ID" value="TCP31520.1"/>
    <property type="molecule type" value="Genomic_DNA"/>
</dbReference>
<evidence type="ECO:0000256" key="1">
    <source>
        <dbReference type="ARBA" id="ARBA00022475"/>
    </source>
</evidence>
<accession>A0A4R2P916</accession>
<comment type="pathway">
    <text evidence="10">Cell wall biogenesis; peptidoglycan biosynthesis.</text>
</comment>
<dbReference type="GO" id="GO:0051991">
    <property type="term" value="F:UDP-N-acetyl-D-glucosamine:N-acetylmuramoyl-L-alanyl-D-glutamyl-meso-2,6-diaminopimelyl-D-alanyl-D-alanine-diphosphoundecaprenol 4-beta-N-acetylglucosaminlytransferase activity"/>
    <property type="evidence" value="ECO:0007669"/>
    <property type="project" value="RHEA"/>
</dbReference>
<keyword evidence="1 10" id="KW-1003">Cell membrane</keyword>
<evidence type="ECO:0000259" key="11">
    <source>
        <dbReference type="Pfam" id="PF03033"/>
    </source>
</evidence>
<dbReference type="Pfam" id="PF04101">
    <property type="entry name" value="Glyco_tran_28_C"/>
    <property type="match status" value="1"/>
</dbReference>
<dbReference type="GO" id="GO:0005975">
    <property type="term" value="P:carbohydrate metabolic process"/>
    <property type="evidence" value="ECO:0007669"/>
    <property type="project" value="InterPro"/>
</dbReference>
<proteinExistence type="inferred from homology"/>
<comment type="caution">
    <text evidence="10">Lacks conserved residue(s) required for the propagation of feature annotation.</text>
</comment>
<dbReference type="AlphaFoldDB" id="A0A4R2P916"/>
<dbReference type="EC" id="2.4.1.227" evidence="10"/>
<keyword evidence="3 10" id="KW-0328">Glycosyltransferase</keyword>
<evidence type="ECO:0000256" key="8">
    <source>
        <dbReference type="ARBA" id="ARBA00023306"/>
    </source>
</evidence>
<reference evidence="13 14" key="1">
    <citation type="submission" date="2019-03" db="EMBL/GenBank/DDBJ databases">
        <title>Genomic Encyclopedia of Type Strains, Phase IV (KMG-IV): sequencing the most valuable type-strain genomes for metagenomic binning, comparative biology and taxonomic classification.</title>
        <authorList>
            <person name="Goeker M."/>
        </authorList>
    </citation>
    <scope>NUCLEOTIDE SEQUENCE [LARGE SCALE GENOMIC DNA]</scope>
    <source>
        <strain evidence="13 14">DSM 19377</strain>
    </source>
</reference>
<evidence type="ECO:0000256" key="5">
    <source>
        <dbReference type="ARBA" id="ARBA00022960"/>
    </source>
</evidence>
<dbReference type="NCBIfam" id="TIGR01133">
    <property type="entry name" value="murG"/>
    <property type="match status" value="1"/>
</dbReference>
<dbReference type="GO" id="GO:0005886">
    <property type="term" value="C:plasma membrane"/>
    <property type="evidence" value="ECO:0007669"/>
    <property type="project" value="UniProtKB-SubCell"/>
</dbReference>
<gene>
    <name evidence="10" type="primary">murG</name>
    <name evidence="13" type="ORF">EV207_1027</name>
</gene>
<evidence type="ECO:0000259" key="12">
    <source>
        <dbReference type="Pfam" id="PF04101"/>
    </source>
</evidence>
<feature type="binding site" evidence="10">
    <location>
        <position position="195"/>
    </location>
    <ligand>
        <name>UDP-N-acetyl-alpha-D-glucosamine</name>
        <dbReference type="ChEBI" id="CHEBI:57705"/>
    </ligand>
</feature>
<feature type="binding site" evidence="10">
    <location>
        <position position="165"/>
    </location>
    <ligand>
        <name>UDP-N-acetyl-alpha-D-glucosamine</name>
        <dbReference type="ChEBI" id="CHEBI:57705"/>
    </ligand>
</feature>
<dbReference type="GO" id="GO:0009252">
    <property type="term" value="P:peptidoglycan biosynthetic process"/>
    <property type="evidence" value="ECO:0007669"/>
    <property type="project" value="UniProtKB-UniRule"/>
</dbReference>
<feature type="binding site" evidence="10">
    <location>
        <begin position="12"/>
        <end position="14"/>
    </location>
    <ligand>
        <name>UDP-N-acetyl-alpha-D-glucosamine</name>
        <dbReference type="ChEBI" id="CHEBI:57705"/>
    </ligand>
</feature>
<dbReference type="CDD" id="cd03785">
    <property type="entry name" value="GT28_MurG"/>
    <property type="match status" value="1"/>
</dbReference>
<keyword evidence="9 10" id="KW-0961">Cell wall biogenesis/degradation</keyword>
<keyword evidence="6 10" id="KW-0573">Peptidoglycan synthesis</keyword>
<keyword evidence="8 10" id="KW-0131">Cell cycle</keyword>
<dbReference type="PANTHER" id="PTHR21015:SF27">
    <property type="entry name" value="UDP-N-ACETYLGLUCOSAMINE--N-ACETYLMURAMYL-(PENTAPEPTIDE) PYROPHOSPHORYL-UNDECAPRENOL N-ACETYLGLUCOSAMINE TRANSFERASE"/>
    <property type="match status" value="1"/>
</dbReference>
<dbReference type="NCBIfam" id="NF009102">
    <property type="entry name" value="PRK12446.1"/>
    <property type="match status" value="1"/>
</dbReference>
<feature type="domain" description="Glycosyl transferase family 28 C-terminal" evidence="12">
    <location>
        <begin position="188"/>
        <end position="349"/>
    </location>
</feature>
<evidence type="ECO:0000256" key="4">
    <source>
        <dbReference type="ARBA" id="ARBA00022679"/>
    </source>
</evidence>
<dbReference type="GO" id="GO:0051301">
    <property type="term" value="P:cell division"/>
    <property type="evidence" value="ECO:0007669"/>
    <property type="project" value="UniProtKB-KW"/>
</dbReference>
<evidence type="ECO:0000313" key="13">
    <source>
        <dbReference type="EMBL" id="TCP31520.1"/>
    </source>
</evidence>
<evidence type="ECO:0000313" key="14">
    <source>
        <dbReference type="Proteomes" id="UP000295416"/>
    </source>
</evidence>
<sequence>MEKKIVLTGGGSAGHVTPNLALIPKLKDQGWHISYIGSHQGIERELIDDTGIPYYPISSGKLRRYFDAKNFKDPFKVLKGLMQAYILLKKLKPDVIFSKGGFVSVPVVIAGWLNKIPVFIHESDITPGLANKISVKFASKIFVTFDEAAKYLPKEKVLHSGSPIREDILTGNRKKGLEFLGFNEAKPVITVMGGSLGAKKINNVVRGSLKSLLENYQIVHLCGKGNLDAECDHVPGYRQFEYAGEELPDILAATNMLISRAGSNAIFEFLALQKPMILIPLSASASRGDQILNAKSFEKKGYCKVITEEDLDGGVLERTVTDVYKNRFDFIDNMKKSGASNTLQNIIDTLTKGKKK</sequence>
<dbReference type="GO" id="GO:0050511">
    <property type="term" value="F:undecaprenyldiphospho-muramoylpentapeptide beta-N-acetylglucosaminyltransferase activity"/>
    <property type="evidence" value="ECO:0007669"/>
    <property type="project" value="UniProtKB-UniRule"/>
</dbReference>
<organism evidence="13 14">
    <name type="scientific">Scopulibacillus darangshiensis</name>
    <dbReference type="NCBI Taxonomy" id="442528"/>
    <lineage>
        <taxon>Bacteria</taxon>
        <taxon>Bacillati</taxon>
        <taxon>Bacillota</taxon>
        <taxon>Bacilli</taxon>
        <taxon>Bacillales</taxon>
        <taxon>Sporolactobacillaceae</taxon>
        <taxon>Scopulibacillus</taxon>
    </lineage>
</organism>
<evidence type="ECO:0000256" key="7">
    <source>
        <dbReference type="ARBA" id="ARBA00023136"/>
    </source>
</evidence>
<protein>
    <recommendedName>
        <fullName evidence="10">UDP-N-acetylglucosamine--N-acetylmuramyl-(pentapeptide) pyrophosphoryl-undecaprenol N-acetylglucosamine transferase</fullName>
        <ecNumber evidence="10">2.4.1.227</ecNumber>
    </recommendedName>
    <alternativeName>
        <fullName evidence="10">Undecaprenyl-PP-MurNAc-pentapeptide-UDPGlcNAc GlcNAc transferase</fullName>
    </alternativeName>
</protein>
<keyword evidence="7 10" id="KW-0472">Membrane</keyword>
<dbReference type="InterPro" id="IPR006009">
    <property type="entry name" value="GlcNAc_MurG"/>
</dbReference>
<dbReference type="UniPathway" id="UPA00219"/>
<dbReference type="InterPro" id="IPR004276">
    <property type="entry name" value="GlycoTrans_28_N"/>
</dbReference>
<dbReference type="Pfam" id="PF03033">
    <property type="entry name" value="Glyco_transf_28"/>
    <property type="match status" value="1"/>
</dbReference>